<keyword evidence="3 6" id="KW-0378">Hydrolase</keyword>
<evidence type="ECO:0000256" key="3">
    <source>
        <dbReference type="ARBA" id="ARBA00022801"/>
    </source>
</evidence>
<dbReference type="Gene3D" id="3.30.2010.10">
    <property type="entry name" value="Metalloproteases ('zincins'), catalytic domain"/>
    <property type="match status" value="1"/>
</dbReference>
<keyword evidence="9" id="KW-1185">Reference proteome</keyword>
<dbReference type="Proteomes" id="UP001500141">
    <property type="component" value="Unassembled WGS sequence"/>
</dbReference>
<evidence type="ECO:0000259" key="7">
    <source>
        <dbReference type="Pfam" id="PF01435"/>
    </source>
</evidence>
<feature type="domain" description="Peptidase M48" evidence="7">
    <location>
        <begin position="110"/>
        <end position="316"/>
    </location>
</feature>
<dbReference type="EMBL" id="BAABIP010000007">
    <property type="protein sequence ID" value="GAA4760018.1"/>
    <property type="molecule type" value="Genomic_DNA"/>
</dbReference>
<evidence type="ECO:0000256" key="2">
    <source>
        <dbReference type="ARBA" id="ARBA00022723"/>
    </source>
</evidence>
<evidence type="ECO:0000256" key="5">
    <source>
        <dbReference type="ARBA" id="ARBA00023049"/>
    </source>
</evidence>
<dbReference type="Pfam" id="PF01435">
    <property type="entry name" value="Peptidase_M48"/>
    <property type="match status" value="1"/>
</dbReference>
<keyword evidence="4 6" id="KW-0862">Zinc</keyword>
<evidence type="ECO:0000313" key="9">
    <source>
        <dbReference type="Proteomes" id="UP001500141"/>
    </source>
</evidence>
<reference evidence="9" key="1">
    <citation type="journal article" date="2019" name="Int. J. Syst. Evol. Microbiol.">
        <title>The Global Catalogue of Microorganisms (GCM) 10K type strain sequencing project: providing services to taxonomists for standard genome sequencing and annotation.</title>
        <authorList>
            <consortium name="The Broad Institute Genomics Platform"/>
            <consortium name="The Broad Institute Genome Sequencing Center for Infectious Disease"/>
            <person name="Wu L."/>
            <person name="Ma J."/>
        </authorList>
    </citation>
    <scope>NUCLEOTIDE SEQUENCE [LARGE SCALE GENOMIC DNA]</scope>
    <source>
        <strain evidence="9">JCM 18198</strain>
    </source>
</reference>
<accession>A0ABP8ZLY2</accession>
<dbReference type="InterPro" id="IPR001915">
    <property type="entry name" value="Peptidase_M48"/>
</dbReference>
<evidence type="ECO:0000256" key="6">
    <source>
        <dbReference type="RuleBase" id="RU003983"/>
    </source>
</evidence>
<dbReference type="InterPro" id="IPR051156">
    <property type="entry name" value="Mito/Outer_Membr_Metalloprot"/>
</dbReference>
<evidence type="ECO:0000313" key="8">
    <source>
        <dbReference type="EMBL" id="GAA4760018.1"/>
    </source>
</evidence>
<organism evidence="8 9">
    <name type="scientific">Flavobacterium hankyongi</name>
    <dbReference type="NCBI Taxonomy" id="1176532"/>
    <lineage>
        <taxon>Bacteria</taxon>
        <taxon>Pseudomonadati</taxon>
        <taxon>Bacteroidota</taxon>
        <taxon>Flavobacteriia</taxon>
        <taxon>Flavobacteriales</taxon>
        <taxon>Flavobacteriaceae</taxon>
        <taxon>Flavobacterium</taxon>
    </lineage>
</organism>
<evidence type="ECO:0000256" key="1">
    <source>
        <dbReference type="ARBA" id="ARBA00022670"/>
    </source>
</evidence>
<comment type="cofactor">
    <cofactor evidence="6">
        <name>Zn(2+)</name>
        <dbReference type="ChEBI" id="CHEBI:29105"/>
    </cofactor>
    <text evidence="6">Binds 1 zinc ion per subunit.</text>
</comment>
<name>A0ABP8ZLY2_9FLAO</name>
<proteinExistence type="inferred from homology"/>
<dbReference type="PANTHER" id="PTHR22726">
    <property type="entry name" value="METALLOENDOPEPTIDASE OMA1"/>
    <property type="match status" value="1"/>
</dbReference>
<protein>
    <submittedName>
        <fullName evidence="8">M48 family metallopeptidase</fullName>
    </submittedName>
</protein>
<dbReference type="RefSeq" id="WP_264544226.1">
    <property type="nucleotide sequence ID" value="NZ_BAABIP010000007.1"/>
</dbReference>
<comment type="caution">
    <text evidence="8">The sequence shown here is derived from an EMBL/GenBank/DDBJ whole genome shotgun (WGS) entry which is preliminary data.</text>
</comment>
<keyword evidence="1 6" id="KW-0645">Protease</keyword>
<dbReference type="PANTHER" id="PTHR22726:SF1">
    <property type="entry name" value="METALLOENDOPEPTIDASE OMA1, MITOCHONDRIAL"/>
    <property type="match status" value="1"/>
</dbReference>
<keyword evidence="5 6" id="KW-0482">Metalloprotease</keyword>
<keyword evidence="2" id="KW-0479">Metal-binding</keyword>
<evidence type="ECO:0000256" key="4">
    <source>
        <dbReference type="ARBA" id="ARBA00022833"/>
    </source>
</evidence>
<comment type="similarity">
    <text evidence="6">Belongs to the peptidase M48 family.</text>
</comment>
<gene>
    <name evidence="8" type="ORF">GCM10023230_05930</name>
</gene>
<sequence length="434" mass="51509">MKIAPLFFYLSFLLVSNFGYTQYKEPIDTSNIPFRDELEKEFERRLLKPEAIKDLFVNENASLEFEKSYKLKNEEFKKLIKKGIFIEDKKYKPFVDQLFLKIKKANPDFDLNRTKVLLAISEEFNAYNIGEEIIVLNLSLIGKFENQYQLAFVISHELAHQKLDHVLTSMKNYAVKTNSKDFIDKVSGVEKQKYNKNNSASLLLKKFVYNSKSDSRQKEQQADSLGFVLFSKAFPNYKDESVKSLQILGNLDKEKDSLTSQDFARFFETPNQVFKKEWLKINALENYKYQKGNLFWEVDSLRTHPDCETRILLLKKEFSLQDLDKKNTDKEYQNIISETEEEYVYGLYFLKEYGKSLYNTLLSYKKNTGIDLFYKKMILENLIQIREARNKYTLSKYLETENPKFSKSYNQFLSLIRNLRKQELNEIISYYETQ</sequence>